<dbReference type="AlphaFoldDB" id="X0WJT3"/>
<reference evidence="1" key="1">
    <citation type="journal article" date="2014" name="Front. Microbiol.">
        <title>High frequency of phylogenetically diverse reductive dehalogenase-homologous genes in deep subseafloor sedimentary metagenomes.</title>
        <authorList>
            <person name="Kawai M."/>
            <person name="Futagami T."/>
            <person name="Toyoda A."/>
            <person name="Takaki Y."/>
            <person name="Nishi S."/>
            <person name="Hori S."/>
            <person name="Arai W."/>
            <person name="Tsubouchi T."/>
            <person name="Morono Y."/>
            <person name="Uchiyama I."/>
            <person name="Ito T."/>
            <person name="Fujiyama A."/>
            <person name="Inagaki F."/>
            <person name="Takami H."/>
        </authorList>
    </citation>
    <scope>NUCLEOTIDE SEQUENCE</scope>
    <source>
        <strain evidence="1">Expedition CK06-06</strain>
    </source>
</reference>
<accession>X0WJT3</accession>
<evidence type="ECO:0000313" key="1">
    <source>
        <dbReference type="EMBL" id="GAG31239.1"/>
    </source>
</evidence>
<comment type="caution">
    <text evidence="1">The sequence shown here is derived from an EMBL/GenBank/DDBJ whole genome shotgun (WGS) entry which is preliminary data.</text>
</comment>
<gene>
    <name evidence="1" type="ORF">S01H1_70154</name>
</gene>
<proteinExistence type="predicted"/>
<organism evidence="1">
    <name type="scientific">marine sediment metagenome</name>
    <dbReference type="NCBI Taxonomy" id="412755"/>
    <lineage>
        <taxon>unclassified sequences</taxon>
        <taxon>metagenomes</taxon>
        <taxon>ecological metagenomes</taxon>
    </lineage>
</organism>
<dbReference type="EMBL" id="BARS01046630">
    <property type="protein sequence ID" value="GAG31239.1"/>
    <property type="molecule type" value="Genomic_DNA"/>
</dbReference>
<sequence>TLCCAIGRVEDYYVDGGLISGSAPDSDKTLNIPYLIFQKPVIIQKRPLTQPVPEEGKVPIVDFFFKVEPGGGCISGCADDEYCVGIDYIYWENNVEICTGFEIYGNCLPLCYYPPFNEIITGESLDCDAGVNIMYVGPGFDCWVGEIDEFLDGNPLSGCNQSGFDRRDGGGTGYTGTIVVENCDDMTPSECE</sequence>
<protein>
    <submittedName>
        <fullName evidence="1">Uncharacterized protein</fullName>
    </submittedName>
</protein>
<feature type="non-terminal residue" evidence="1">
    <location>
        <position position="1"/>
    </location>
</feature>
<name>X0WJT3_9ZZZZ</name>